<dbReference type="InterPro" id="IPR036852">
    <property type="entry name" value="Peptidase_S8/S53_dom_sf"/>
</dbReference>
<dbReference type="PANTHER" id="PTHR10795">
    <property type="entry name" value="PROPROTEIN CONVERTASE SUBTILISIN/KEXIN"/>
    <property type="match status" value="1"/>
</dbReference>
<proteinExistence type="inferred from homology"/>
<evidence type="ECO:0000313" key="4">
    <source>
        <dbReference type="EMBL" id="KAL3530462.1"/>
    </source>
</evidence>
<dbReference type="CDD" id="cd02120">
    <property type="entry name" value="PA_subtilisin_like"/>
    <property type="match status" value="1"/>
</dbReference>
<feature type="region of interest" description="Disordered" evidence="3">
    <location>
        <begin position="60"/>
        <end position="80"/>
    </location>
</feature>
<dbReference type="AlphaFoldDB" id="A0ABD3AI12"/>
<keyword evidence="2" id="KW-0732">Signal</keyword>
<evidence type="ECO:0000256" key="1">
    <source>
        <dbReference type="ARBA" id="ARBA00011073"/>
    </source>
</evidence>
<sequence>MMECFLWRRNEQEFVKMETTLVLQAAITNLLAPVSSFRVASMSSSNDEIVEYASLKDAHGHGSGTHTASTDAGTPVPLASALGSGAGEGRGMAGKFLRLCQRAHYSSDLLAAMGIAIRDGVNVLSLSLGGIPSAERKLEVVHITEKGQVVKNSGGATMILTNTAINLEEDSVDVHILPATLISFDESNGAAVWSLVYRLSENSWSRTDYFRRYESVMEILLLNNLVLVEDALLYTNLVLKDEIVVYDFAGQRIGWANYDFKFLFVLEHLSTCSFDLICRGKAEKTMVINLEFIRAIIIAEEVLLLDPLRQEFLPFVD</sequence>
<dbReference type="Proteomes" id="UP001630127">
    <property type="component" value="Unassembled WGS sequence"/>
</dbReference>
<reference evidence="4 5" key="1">
    <citation type="submission" date="2024-11" db="EMBL/GenBank/DDBJ databases">
        <title>A near-complete genome assembly of Cinchona calisaya.</title>
        <authorList>
            <person name="Lian D.C."/>
            <person name="Zhao X.W."/>
            <person name="Wei L."/>
        </authorList>
    </citation>
    <scope>NUCLEOTIDE SEQUENCE [LARGE SCALE GENOMIC DNA]</scope>
    <source>
        <tissue evidence="4">Nenye</tissue>
    </source>
</reference>
<evidence type="ECO:0000256" key="2">
    <source>
        <dbReference type="ARBA" id="ARBA00022729"/>
    </source>
</evidence>
<gene>
    <name evidence="4" type="ORF">ACH5RR_009784</name>
</gene>
<organism evidence="4 5">
    <name type="scientific">Cinchona calisaya</name>
    <dbReference type="NCBI Taxonomy" id="153742"/>
    <lineage>
        <taxon>Eukaryota</taxon>
        <taxon>Viridiplantae</taxon>
        <taxon>Streptophyta</taxon>
        <taxon>Embryophyta</taxon>
        <taxon>Tracheophyta</taxon>
        <taxon>Spermatophyta</taxon>
        <taxon>Magnoliopsida</taxon>
        <taxon>eudicotyledons</taxon>
        <taxon>Gunneridae</taxon>
        <taxon>Pentapetalae</taxon>
        <taxon>asterids</taxon>
        <taxon>lamiids</taxon>
        <taxon>Gentianales</taxon>
        <taxon>Rubiaceae</taxon>
        <taxon>Cinchonoideae</taxon>
        <taxon>Cinchoneae</taxon>
        <taxon>Cinchona</taxon>
    </lineage>
</organism>
<dbReference type="InterPro" id="IPR045051">
    <property type="entry name" value="SBT"/>
</dbReference>
<name>A0ABD3AI12_9GENT</name>
<dbReference type="Gene3D" id="3.40.50.200">
    <property type="entry name" value="Peptidase S8/S53 domain"/>
    <property type="match status" value="1"/>
</dbReference>
<protein>
    <submittedName>
        <fullName evidence="4">Uncharacterized protein</fullName>
    </submittedName>
</protein>
<dbReference type="EMBL" id="JBJUIK010000004">
    <property type="protein sequence ID" value="KAL3530462.1"/>
    <property type="molecule type" value="Genomic_DNA"/>
</dbReference>
<accession>A0ABD3AI12</accession>
<comment type="caution">
    <text evidence="4">The sequence shown here is derived from an EMBL/GenBank/DDBJ whole genome shotgun (WGS) entry which is preliminary data.</text>
</comment>
<evidence type="ECO:0000313" key="5">
    <source>
        <dbReference type="Proteomes" id="UP001630127"/>
    </source>
</evidence>
<keyword evidence="5" id="KW-1185">Reference proteome</keyword>
<evidence type="ECO:0000256" key="3">
    <source>
        <dbReference type="SAM" id="MobiDB-lite"/>
    </source>
</evidence>
<dbReference type="SUPFAM" id="SSF52743">
    <property type="entry name" value="Subtilisin-like"/>
    <property type="match status" value="1"/>
</dbReference>
<comment type="similarity">
    <text evidence="1">Belongs to the peptidase S8 family.</text>
</comment>